<evidence type="ECO:0000313" key="6">
    <source>
        <dbReference type="EMBL" id="VFK63100.1"/>
    </source>
</evidence>
<sequence length="338" mass="37244">MQNRQNTPKYPLSFDASVREIFPLICSGGRIVICRNPRELDILFDDVLRYRVSLLCVSPQVADYCNTRANELLSSGTLRVLISKGDVLLPSYIENLRGKIFTLYNAYGPTETIANYLHFRIEVPVSAIPIGRPISNTQAYILDSHMHPVPIGVSGELHIGGADIARGYLNRPDLTAERFIPDPFSDDTIGDGSGARLYRTGDLCCWLPDGNIEYLGRIDTQVKIRGFRIECGEVENALLAHPDIREAVVDARGEGTDKRLVAWVVGMDVGSTGRSPLRDELRAHLRALLPDWMVPSTFVFVEALPLTPSGKIDRKALPDPEGDIGVGAEYVAPGNSTE</sequence>
<keyword evidence="1" id="KW-0596">Phosphopantetheine</keyword>
<dbReference type="InterPro" id="IPR025110">
    <property type="entry name" value="AMP-bd_C"/>
</dbReference>
<dbReference type="PANTHER" id="PTHR45527:SF1">
    <property type="entry name" value="FATTY ACID SYNTHASE"/>
    <property type="match status" value="1"/>
</dbReference>
<dbReference type="SUPFAM" id="SSF56801">
    <property type="entry name" value="Acetyl-CoA synthetase-like"/>
    <property type="match status" value="1"/>
</dbReference>
<dbReference type="GO" id="GO:0043041">
    <property type="term" value="P:amino acid activation for nonribosomal peptide biosynthetic process"/>
    <property type="evidence" value="ECO:0007669"/>
    <property type="project" value="TreeGrafter"/>
</dbReference>
<dbReference type="Gene3D" id="3.30.300.30">
    <property type="match status" value="1"/>
</dbReference>
<accession>A0A451AAP0</accession>
<dbReference type="Pfam" id="PF13193">
    <property type="entry name" value="AMP-binding_C"/>
    <property type="match status" value="1"/>
</dbReference>
<dbReference type="Pfam" id="PF00501">
    <property type="entry name" value="AMP-binding"/>
    <property type="match status" value="1"/>
</dbReference>
<gene>
    <name evidence="6" type="ORF">BECKTUN1418D_GA0071000_11973</name>
</gene>
<proteinExistence type="predicted"/>
<dbReference type="InterPro" id="IPR042099">
    <property type="entry name" value="ANL_N_sf"/>
</dbReference>
<dbReference type="InterPro" id="IPR000873">
    <property type="entry name" value="AMP-dep_synth/lig_dom"/>
</dbReference>
<dbReference type="AlphaFoldDB" id="A0A451AAP0"/>
<dbReference type="GO" id="GO:0031177">
    <property type="term" value="F:phosphopantetheine binding"/>
    <property type="evidence" value="ECO:0007669"/>
    <property type="project" value="TreeGrafter"/>
</dbReference>
<feature type="region of interest" description="Disordered" evidence="3">
    <location>
        <begin position="314"/>
        <end position="338"/>
    </location>
</feature>
<dbReference type="CDD" id="cd05930">
    <property type="entry name" value="A_NRPS"/>
    <property type="match status" value="1"/>
</dbReference>
<dbReference type="PANTHER" id="PTHR45527">
    <property type="entry name" value="NONRIBOSOMAL PEPTIDE SYNTHETASE"/>
    <property type="match status" value="1"/>
</dbReference>
<dbReference type="Gene3D" id="3.40.50.12780">
    <property type="entry name" value="N-terminal domain of ligase-like"/>
    <property type="match status" value="1"/>
</dbReference>
<evidence type="ECO:0000256" key="2">
    <source>
        <dbReference type="ARBA" id="ARBA00022553"/>
    </source>
</evidence>
<dbReference type="FunFam" id="2.30.38.10:FF:000001">
    <property type="entry name" value="Non-ribosomal peptide synthetase PvdI"/>
    <property type="match status" value="1"/>
</dbReference>
<keyword evidence="2" id="KW-0597">Phosphoprotein</keyword>
<dbReference type="InterPro" id="IPR045851">
    <property type="entry name" value="AMP-bd_C_sf"/>
</dbReference>
<reference evidence="6" key="1">
    <citation type="submission" date="2019-02" db="EMBL/GenBank/DDBJ databases">
        <authorList>
            <person name="Gruber-Vodicka R. H."/>
            <person name="Seah K. B. B."/>
        </authorList>
    </citation>
    <scope>NUCLEOTIDE SEQUENCE</scope>
    <source>
        <strain evidence="6">BECK_BY1</strain>
    </source>
</reference>
<dbReference type="GO" id="GO:0005737">
    <property type="term" value="C:cytoplasm"/>
    <property type="evidence" value="ECO:0007669"/>
    <property type="project" value="TreeGrafter"/>
</dbReference>
<name>A0A451AAP0_9GAMM</name>
<evidence type="ECO:0000259" key="4">
    <source>
        <dbReference type="Pfam" id="PF00501"/>
    </source>
</evidence>
<evidence type="ECO:0000256" key="3">
    <source>
        <dbReference type="SAM" id="MobiDB-lite"/>
    </source>
</evidence>
<evidence type="ECO:0000256" key="1">
    <source>
        <dbReference type="ARBA" id="ARBA00022450"/>
    </source>
</evidence>
<feature type="domain" description="AMP-binding enzyme C-terminal" evidence="5">
    <location>
        <begin position="233"/>
        <end position="311"/>
    </location>
</feature>
<organism evidence="6">
    <name type="scientific">Candidatus Kentrum sp. TUN</name>
    <dbReference type="NCBI Taxonomy" id="2126343"/>
    <lineage>
        <taxon>Bacteria</taxon>
        <taxon>Pseudomonadati</taxon>
        <taxon>Pseudomonadota</taxon>
        <taxon>Gammaproteobacteria</taxon>
        <taxon>Candidatus Kentrum</taxon>
    </lineage>
</organism>
<feature type="domain" description="AMP-dependent synthetase/ligase" evidence="4">
    <location>
        <begin position="11"/>
        <end position="169"/>
    </location>
</feature>
<dbReference type="FunFam" id="3.30.300.30:FF:000010">
    <property type="entry name" value="Enterobactin synthetase component F"/>
    <property type="match status" value="1"/>
</dbReference>
<dbReference type="EMBL" id="CAADFX010000197">
    <property type="protein sequence ID" value="VFK63100.1"/>
    <property type="molecule type" value="Genomic_DNA"/>
</dbReference>
<dbReference type="GO" id="GO:0044550">
    <property type="term" value="P:secondary metabolite biosynthetic process"/>
    <property type="evidence" value="ECO:0007669"/>
    <property type="project" value="TreeGrafter"/>
</dbReference>
<protein>
    <submittedName>
        <fullName evidence="6">AMP-binding enzyme C-terminal domain-containing protein</fullName>
    </submittedName>
</protein>
<evidence type="ECO:0000259" key="5">
    <source>
        <dbReference type="Pfam" id="PF13193"/>
    </source>
</evidence>